<dbReference type="PANTHER" id="PTHR47506:SF6">
    <property type="entry name" value="HTH-TYPE TRANSCRIPTIONAL REPRESSOR NEMR"/>
    <property type="match status" value="1"/>
</dbReference>
<dbReference type="EMBL" id="CAADIL010000006">
    <property type="protein sequence ID" value="VFR64265.1"/>
    <property type="molecule type" value="Genomic_DNA"/>
</dbReference>
<evidence type="ECO:0000256" key="1">
    <source>
        <dbReference type="ARBA" id="ARBA00023015"/>
    </source>
</evidence>
<keyword evidence="1" id="KW-0805">Transcription regulation</keyword>
<accession>A0A484QLA9</accession>
<dbReference type="Pfam" id="PF00440">
    <property type="entry name" value="TetR_N"/>
    <property type="match status" value="1"/>
</dbReference>
<keyword evidence="2" id="KW-0238">DNA-binding</keyword>
<gene>
    <name evidence="5" type="ORF">ANDA3_3465</name>
    <name evidence="6" type="ORF">DAR2_3315</name>
    <name evidence="7" type="ORF">DAR3_3199</name>
</gene>
<dbReference type="Gene3D" id="1.10.357.10">
    <property type="entry name" value="Tetracycline Repressor, domain 2"/>
    <property type="match status" value="1"/>
</dbReference>
<proteinExistence type="predicted"/>
<dbReference type="EMBL" id="CAADIJ010000023">
    <property type="protein sequence ID" value="VFR81699.1"/>
    <property type="molecule type" value="Genomic_DNA"/>
</dbReference>
<dbReference type="InterPro" id="IPR011075">
    <property type="entry name" value="TetR_C"/>
</dbReference>
<dbReference type="PROSITE" id="PS50977">
    <property type="entry name" value="HTH_TETR_2"/>
    <property type="match status" value="1"/>
</dbReference>
<name>A0A484QLA9_9ZZZZ</name>
<dbReference type="InterPro" id="IPR036271">
    <property type="entry name" value="Tet_transcr_reg_TetR-rel_C_sf"/>
</dbReference>
<dbReference type="Pfam" id="PF16925">
    <property type="entry name" value="TetR_C_13"/>
    <property type="match status" value="1"/>
</dbReference>
<dbReference type="PANTHER" id="PTHR47506">
    <property type="entry name" value="TRANSCRIPTIONAL REGULATORY PROTEIN"/>
    <property type="match status" value="1"/>
</dbReference>
<evidence type="ECO:0000313" key="5">
    <source>
        <dbReference type="EMBL" id="VFR37550.1"/>
    </source>
</evidence>
<dbReference type="GO" id="GO:0003677">
    <property type="term" value="F:DNA binding"/>
    <property type="evidence" value="ECO:0007669"/>
    <property type="project" value="UniProtKB-KW"/>
</dbReference>
<dbReference type="AlphaFoldDB" id="A0A484QLA9"/>
<evidence type="ECO:0000256" key="3">
    <source>
        <dbReference type="ARBA" id="ARBA00023163"/>
    </source>
</evidence>
<feature type="domain" description="HTH tetR-type" evidence="4">
    <location>
        <begin position="6"/>
        <end position="66"/>
    </location>
</feature>
<keyword evidence="3" id="KW-0804">Transcription</keyword>
<organism evidence="5">
    <name type="scientific">plant metagenome</name>
    <dbReference type="NCBI Taxonomy" id="1297885"/>
    <lineage>
        <taxon>unclassified sequences</taxon>
        <taxon>metagenomes</taxon>
        <taxon>organismal metagenomes</taxon>
    </lineage>
</organism>
<dbReference type="InterPro" id="IPR009057">
    <property type="entry name" value="Homeodomain-like_sf"/>
</dbReference>
<dbReference type="SUPFAM" id="SSF46689">
    <property type="entry name" value="Homeodomain-like"/>
    <property type="match status" value="1"/>
</dbReference>
<sequence>MNATAANTREQLLDYAQSLIGARGCNGFSYRDLADHVGVKTSSIHYYFPCKNDLVREAIEAYSQNAIARVHAIDASLPADEKLRRYADVLEGVVCSGKQLCIGGVLAADMNSLPESVRCVVKSFFLAMEAWLAAVLREGVEQGTVTLRCDAETSARALFAAVQGSMLSTRVFGDCNRIRETITSVCPSAGSPSTH</sequence>
<evidence type="ECO:0000313" key="6">
    <source>
        <dbReference type="EMBL" id="VFR64265.1"/>
    </source>
</evidence>
<dbReference type="InterPro" id="IPR001647">
    <property type="entry name" value="HTH_TetR"/>
</dbReference>
<evidence type="ECO:0000259" key="4">
    <source>
        <dbReference type="PROSITE" id="PS50977"/>
    </source>
</evidence>
<dbReference type="SUPFAM" id="SSF48498">
    <property type="entry name" value="Tetracyclin repressor-like, C-terminal domain"/>
    <property type="match status" value="1"/>
</dbReference>
<reference evidence="5" key="1">
    <citation type="submission" date="2019-03" db="EMBL/GenBank/DDBJ databases">
        <authorList>
            <person name="Danneels B."/>
        </authorList>
    </citation>
    <scope>NUCLEOTIDE SEQUENCE</scope>
</reference>
<evidence type="ECO:0000313" key="7">
    <source>
        <dbReference type="EMBL" id="VFR81699.1"/>
    </source>
</evidence>
<dbReference type="EMBL" id="CAADIC010000023">
    <property type="protein sequence ID" value="VFR37550.1"/>
    <property type="molecule type" value="Genomic_DNA"/>
</dbReference>
<evidence type="ECO:0000256" key="2">
    <source>
        <dbReference type="ARBA" id="ARBA00023125"/>
    </source>
</evidence>
<protein>
    <submittedName>
        <fullName evidence="5">Transcriptional regulator, TetR family</fullName>
    </submittedName>
</protein>